<evidence type="ECO:0000313" key="1">
    <source>
        <dbReference type="EMBL" id="MCH5600167.1"/>
    </source>
</evidence>
<keyword evidence="2" id="KW-1185">Reference proteome</keyword>
<dbReference type="EMBL" id="JAKWBL010000004">
    <property type="protein sequence ID" value="MCH5600167.1"/>
    <property type="molecule type" value="Genomic_DNA"/>
</dbReference>
<protein>
    <submittedName>
        <fullName evidence="1">DUF3472 domain-containing protein</fullName>
    </submittedName>
</protein>
<dbReference type="Pfam" id="PF11958">
    <property type="entry name" value="DUF3472"/>
    <property type="match status" value="1"/>
</dbReference>
<accession>A0ABS9SP92</accession>
<name>A0ABS9SP92_9BACT</name>
<organism evidence="1 2">
    <name type="scientific">Niabella ginsengisoli</name>
    <dbReference type="NCBI Taxonomy" id="522298"/>
    <lineage>
        <taxon>Bacteria</taxon>
        <taxon>Pseudomonadati</taxon>
        <taxon>Bacteroidota</taxon>
        <taxon>Chitinophagia</taxon>
        <taxon>Chitinophagales</taxon>
        <taxon>Chitinophagaceae</taxon>
        <taxon>Niabella</taxon>
    </lineage>
</organism>
<dbReference type="Proteomes" id="UP001202248">
    <property type="component" value="Unassembled WGS sequence"/>
</dbReference>
<gene>
    <name evidence="1" type="ORF">MKP09_20720</name>
</gene>
<comment type="caution">
    <text evidence="1">The sequence shown here is derived from an EMBL/GenBank/DDBJ whole genome shotgun (WGS) entry which is preliminary data.</text>
</comment>
<sequence>MEPFTTDNPKEIPDEQKIKLLKKGNDVNTGEFGGEGSGGQSFLRYNWKAGTTQKFLLHGIPDGADHTIYTAYFFDNEQKTWRLIASFRRPKKSTYLTRLHSFLENFNPEQGNIDRKVLFSNQWVKDTKGEWHELTKAKFSADNTARIGYRKDFEGGADKKNFYLHAFGFFKQQTPMGKSLERESINTPPAIDFASLK</sequence>
<dbReference type="InterPro" id="IPR021862">
    <property type="entry name" value="DUF3472"/>
</dbReference>
<evidence type="ECO:0000313" key="2">
    <source>
        <dbReference type="Proteomes" id="UP001202248"/>
    </source>
</evidence>
<proteinExistence type="predicted"/>
<reference evidence="1 2" key="1">
    <citation type="submission" date="2022-02" db="EMBL/GenBank/DDBJ databases">
        <authorList>
            <person name="Min J."/>
        </authorList>
    </citation>
    <scope>NUCLEOTIDE SEQUENCE [LARGE SCALE GENOMIC DNA]</scope>
    <source>
        <strain evidence="1 2">GR10-1</strain>
    </source>
</reference>